<evidence type="ECO:0000313" key="2">
    <source>
        <dbReference type="Proteomes" id="UP001152795"/>
    </source>
</evidence>
<proteinExistence type="predicted"/>
<dbReference type="AlphaFoldDB" id="A0A6S7ICQ1"/>
<reference evidence="1" key="1">
    <citation type="submission" date="2020-04" db="EMBL/GenBank/DDBJ databases">
        <authorList>
            <person name="Alioto T."/>
            <person name="Alioto T."/>
            <person name="Gomez Garrido J."/>
        </authorList>
    </citation>
    <scope>NUCLEOTIDE SEQUENCE</scope>
    <source>
        <strain evidence="1">A484AB</strain>
    </source>
</reference>
<accession>A0A6S7ICQ1</accession>
<dbReference type="EMBL" id="CACRXK020004787">
    <property type="protein sequence ID" value="CAB4004021.1"/>
    <property type="molecule type" value="Genomic_DNA"/>
</dbReference>
<evidence type="ECO:0000313" key="1">
    <source>
        <dbReference type="EMBL" id="CAB4004021.1"/>
    </source>
</evidence>
<name>A0A6S7ICQ1_PARCT</name>
<dbReference type="OrthoDB" id="10514615at2759"/>
<dbReference type="Proteomes" id="UP001152795">
    <property type="component" value="Unassembled WGS sequence"/>
</dbReference>
<keyword evidence="2" id="KW-1185">Reference proteome</keyword>
<sequence>MVLTSCEVVLVNRNVKDSFRVGKDGCTNDASVCTSSATCQSDGSCLCSGSKPNFSNPNIIVGGGRLEYGDSYGCVSSEYLRFGVGSLNHCVFAPFQLIPPSHQDPATKFSDIDNPRALFRNCSLKKALAKFLSNTTETKLQWLNNSYVDLTVFNATLEFKWKRSVPSLRGTIITLHLVCDLRPSNIFVPKCLRAKVLGTWQADAVSVPTSPTVLTSSQPKSSQITTKATSSVTVTTAESSMFYK</sequence>
<comment type="caution">
    <text evidence="1">The sequence shown here is derived from an EMBL/GenBank/DDBJ whole genome shotgun (WGS) entry which is preliminary data.</text>
</comment>
<organism evidence="1 2">
    <name type="scientific">Paramuricea clavata</name>
    <name type="common">Red gorgonian</name>
    <name type="synonym">Violescent sea-whip</name>
    <dbReference type="NCBI Taxonomy" id="317549"/>
    <lineage>
        <taxon>Eukaryota</taxon>
        <taxon>Metazoa</taxon>
        <taxon>Cnidaria</taxon>
        <taxon>Anthozoa</taxon>
        <taxon>Octocorallia</taxon>
        <taxon>Malacalcyonacea</taxon>
        <taxon>Plexauridae</taxon>
        <taxon>Paramuricea</taxon>
    </lineage>
</organism>
<protein>
    <submittedName>
        <fullName evidence="1">Uncharacterized protein</fullName>
    </submittedName>
</protein>
<gene>
    <name evidence="1" type="ORF">PACLA_8A036252</name>
</gene>